<evidence type="ECO:0000313" key="5">
    <source>
        <dbReference type="Proteomes" id="UP000092671"/>
    </source>
</evidence>
<keyword evidence="1" id="KW-0812">Transmembrane</keyword>
<organism evidence="3 4">
    <name type="scientific">Moraxella nonliquefaciens</name>
    <dbReference type="NCBI Taxonomy" id="478"/>
    <lineage>
        <taxon>Bacteria</taxon>
        <taxon>Pseudomonadati</taxon>
        <taxon>Pseudomonadota</taxon>
        <taxon>Gammaproteobacteria</taxon>
        <taxon>Moraxellales</taxon>
        <taxon>Moraxellaceae</taxon>
        <taxon>Moraxella</taxon>
    </lineage>
</organism>
<protein>
    <submittedName>
        <fullName evidence="3">Uncharacterized protein</fullName>
    </submittedName>
</protein>
<dbReference type="Proteomes" id="UP000092671">
    <property type="component" value="Unassembled WGS sequence"/>
</dbReference>
<evidence type="ECO:0000313" key="3">
    <source>
        <dbReference type="EMBL" id="OBX84954.1"/>
    </source>
</evidence>
<dbReference type="STRING" id="478.A7456_01975"/>
<evidence type="ECO:0000313" key="2">
    <source>
        <dbReference type="EMBL" id="OBX51861.1"/>
    </source>
</evidence>
<keyword evidence="1" id="KW-0472">Membrane</keyword>
<feature type="transmembrane region" description="Helical" evidence="1">
    <location>
        <begin position="16"/>
        <end position="37"/>
    </location>
</feature>
<gene>
    <name evidence="3" type="ORF">A7456_01975</name>
    <name evidence="2" type="ORF">A9Z60_06165</name>
</gene>
<dbReference type="AlphaFoldDB" id="A0A1B8QM93"/>
<reference evidence="3 4" key="1">
    <citation type="submission" date="2016-05" db="EMBL/GenBank/DDBJ databases">
        <title>Draft genome sequence of Moraxella nonliquefaciens CCUG 348T.</title>
        <authorList>
            <person name="Salva-Serra F."/>
            <person name="Engstrom-Jakobsson H."/>
            <person name="Thorell K."/>
            <person name="Gonzales-Siles L."/>
            <person name="Karlsson R."/>
            <person name="Boulund F."/>
            <person name="Engstrand L."/>
            <person name="Kristiansson E."/>
            <person name="Moore E."/>
        </authorList>
    </citation>
    <scope>NUCLEOTIDE SEQUENCE [LARGE SCALE GENOMIC DNA]</scope>
    <source>
        <strain evidence="3 4">CCUG 348</strain>
    </source>
</reference>
<reference evidence="2 5" key="2">
    <citation type="submission" date="2016-06" db="EMBL/GenBank/DDBJ databases">
        <title>Draft genome of Moraxella nonliquefaciens CCUG 60284.</title>
        <authorList>
            <person name="Salva-Serra F."/>
            <person name="Engstrom-Jakobsson H."/>
            <person name="Thorell K."/>
            <person name="Gonzales-Siles L."/>
            <person name="Karlsson R."/>
            <person name="Boulund F."/>
            <person name="Engstrand L."/>
            <person name="Kristiansson E."/>
            <person name="Moore E."/>
        </authorList>
    </citation>
    <scope>NUCLEOTIDE SEQUENCE [LARGE SCALE GENOMIC DNA]</scope>
    <source>
        <strain evidence="2 5">CCUG 60284</strain>
    </source>
</reference>
<evidence type="ECO:0000256" key="1">
    <source>
        <dbReference type="SAM" id="Phobius"/>
    </source>
</evidence>
<name>A0A1B8QM93_MORNO</name>
<sequence>MVQCFMDMAGSDRVDGWGAIASITAGLGVTVGAVQAVSSNGQSRVRRFITGAYISKLGISL</sequence>
<accession>A0A1B8QM93</accession>
<dbReference type="EMBL" id="LZDN01000003">
    <property type="protein sequence ID" value="OBX51861.1"/>
    <property type="molecule type" value="Genomic_DNA"/>
</dbReference>
<keyword evidence="1" id="KW-1133">Transmembrane helix</keyword>
<evidence type="ECO:0000313" key="4">
    <source>
        <dbReference type="Proteomes" id="UP000092575"/>
    </source>
</evidence>
<proteinExistence type="predicted"/>
<dbReference type="Proteomes" id="UP000092575">
    <property type="component" value="Unassembled WGS sequence"/>
</dbReference>
<dbReference type="EMBL" id="LXTW01000012">
    <property type="protein sequence ID" value="OBX84954.1"/>
    <property type="molecule type" value="Genomic_DNA"/>
</dbReference>
<comment type="caution">
    <text evidence="3">The sequence shown here is derived from an EMBL/GenBank/DDBJ whole genome shotgun (WGS) entry which is preliminary data.</text>
</comment>